<reference evidence="6" key="1">
    <citation type="journal article" date="2019" name="Int. J. Syst. Evol. Microbiol.">
        <title>The Global Catalogue of Microorganisms (GCM) 10K type strain sequencing project: providing services to taxonomists for standard genome sequencing and annotation.</title>
        <authorList>
            <consortium name="The Broad Institute Genomics Platform"/>
            <consortium name="The Broad Institute Genome Sequencing Center for Infectious Disease"/>
            <person name="Wu L."/>
            <person name="Ma J."/>
        </authorList>
    </citation>
    <scope>NUCLEOTIDE SEQUENCE [LARGE SCALE GENOMIC DNA]</scope>
    <source>
        <strain evidence="6">JCM 17563</strain>
    </source>
</reference>
<dbReference type="InterPro" id="IPR016032">
    <property type="entry name" value="Sig_transdc_resp-reg_C-effctor"/>
</dbReference>
<dbReference type="PROSITE" id="PS51755">
    <property type="entry name" value="OMPR_PHOB"/>
    <property type="match status" value="1"/>
</dbReference>
<evidence type="ECO:0000256" key="3">
    <source>
        <dbReference type="SAM" id="Phobius"/>
    </source>
</evidence>
<protein>
    <recommendedName>
        <fullName evidence="4">OmpR/PhoB-type domain-containing protein</fullName>
    </recommendedName>
</protein>
<dbReference type="Gene3D" id="1.10.10.10">
    <property type="entry name" value="Winged helix-like DNA-binding domain superfamily/Winged helix DNA-binding domain"/>
    <property type="match status" value="1"/>
</dbReference>
<keyword evidence="3" id="KW-1133">Transmembrane helix</keyword>
<evidence type="ECO:0000313" key="6">
    <source>
        <dbReference type="Proteomes" id="UP001500235"/>
    </source>
</evidence>
<dbReference type="InterPro" id="IPR001867">
    <property type="entry name" value="OmpR/PhoB-type_DNA-bd"/>
</dbReference>
<dbReference type="PANTHER" id="PTHR47691:SF3">
    <property type="entry name" value="HTH-TYPE TRANSCRIPTIONAL REGULATOR RV0890C-RELATED"/>
    <property type="match status" value="1"/>
</dbReference>
<comment type="caution">
    <text evidence="5">The sequence shown here is derived from an EMBL/GenBank/DDBJ whole genome shotgun (WGS) entry which is preliminary data.</text>
</comment>
<dbReference type="InterPro" id="IPR036388">
    <property type="entry name" value="WH-like_DNA-bd_sf"/>
</dbReference>
<dbReference type="SMART" id="SM00862">
    <property type="entry name" value="Trans_reg_C"/>
    <property type="match status" value="1"/>
</dbReference>
<evidence type="ECO:0000313" key="5">
    <source>
        <dbReference type="EMBL" id="GAA4019920.1"/>
    </source>
</evidence>
<dbReference type="Proteomes" id="UP001500235">
    <property type="component" value="Unassembled WGS sequence"/>
</dbReference>
<dbReference type="EMBL" id="BAABBQ010000001">
    <property type="protein sequence ID" value="GAA4019920.1"/>
    <property type="molecule type" value="Genomic_DNA"/>
</dbReference>
<feature type="domain" description="OmpR/PhoB-type" evidence="4">
    <location>
        <begin position="7"/>
        <end position="105"/>
    </location>
</feature>
<dbReference type="SUPFAM" id="SSF46894">
    <property type="entry name" value="C-terminal effector domain of the bipartite response regulators"/>
    <property type="match status" value="1"/>
</dbReference>
<evidence type="ECO:0000256" key="1">
    <source>
        <dbReference type="ARBA" id="ARBA00023125"/>
    </source>
</evidence>
<feature type="transmembrane region" description="Helical" evidence="3">
    <location>
        <begin position="211"/>
        <end position="236"/>
    </location>
</feature>
<feature type="DNA-binding region" description="OmpR/PhoB-type" evidence="2">
    <location>
        <begin position="7"/>
        <end position="105"/>
    </location>
</feature>
<sequence length="354" mass="35767">MLSGMTNEALTFGPWRIEPAERRLSRDGEAVELSGRYLDALLLLARNAGKLVSKDRFMDEVWAGVPVTDEALTQCIRTLRRTLGDEAARPRFIETVPRHGYRFVAEVHSADTVNADPVREETAAASGRRGASEWLLLAAAGLAGGAGAGLIGGIGYGLLAANAPPPGTGAVSIVLVMTCICLLVGALGGLGVGAGIAAARLLPGRRLFPTMLGGALGGLAVGTLGRLVGLDAFALLVGTRPLAITGGSEGLLVGAFAGAAAWLALRTPRPLERAATYGAAIGANAGLLVTLAGGQMMAGSLAVLVAAHPQAPLGSLLGDALPIWLRLVSGAVEGAVFVGALSLAVAAVARTPRG</sequence>
<keyword evidence="3" id="KW-0812">Transmembrane</keyword>
<keyword evidence="6" id="KW-1185">Reference proteome</keyword>
<accession>A0ABP7T2U0</accession>
<keyword evidence="3" id="KW-0472">Membrane</keyword>
<evidence type="ECO:0000256" key="2">
    <source>
        <dbReference type="PROSITE-ProRule" id="PRU01091"/>
    </source>
</evidence>
<dbReference type="CDD" id="cd00383">
    <property type="entry name" value="trans_reg_C"/>
    <property type="match status" value="1"/>
</dbReference>
<feature type="transmembrane region" description="Helical" evidence="3">
    <location>
        <begin position="277"/>
        <end position="307"/>
    </location>
</feature>
<dbReference type="PANTHER" id="PTHR47691">
    <property type="entry name" value="REGULATOR-RELATED"/>
    <property type="match status" value="1"/>
</dbReference>
<evidence type="ECO:0000259" key="4">
    <source>
        <dbReference type="PROSITE" id="PS51755"/>
    </source>
</evidence>
<keyword evidence="1 2" id="KW-0238">DNA-binding</keyword>
<dbReference type="Pfam" id="PF00486">
    <property type="entry name" value="Trans_reg_C"/>
    <property type="match status" value="1"/>
</dbReference>
<name>A0ABP7T2U0_9SPHN</name>
<feature type="transmembrane region" description="Helical" evidence="3">
    <location>
        <begin position="134"/>
        <end position="159"/>
    </location>
</feature>
<feature type="transmembrane region" description="Helical" evidence="3">
    <location>
        <begin position="242"/>
        <end position="265"/>
    </location>
</feature>
<organism evidence="5 6">
    <name type="scientific">Sphingomonas swuensis</name>
    <dbReference type="NCBI Taxonomy" id="977800"/>
    <lineage>
        <taxon>Bacteria</taxon>
        <taxon>Pseudomonadati</taxon>
        <taxon>Pseudomonadota</taxon>
        <taxon>Alphaproteobacteria</taxon>
        <taxon>Sphingomonadales</taxon>
        <taxon>Sphingomonadaceae</taxon>
        <taxon>Sphingomonas</taxon>
    </lineage>
</organism>
<proteinExistence type="predicted"/>
<feature type="transmembrane region" description="Helical" evidence="3">
    <location>
        <begin position="171"/>
        <end position="199"/>
    </location>
</feature>
<gene>
    <name evidence="5" type="ORF">GCM10022280_20070</name>
</gene>
<feature type="transmembrane region" description="Helical" evidence="3">
    <location>
        <begin position="327"/>
        <end position="349"/>
    </location>
</feature>